<feature type="coiled-coil region" evidence="1">
    <location>
        <begin position="1192"/>
        <end position="1282"/>
    </location>
</feature>
<dbReference type="InterPro" id="IPR056070">
    <property type="entry name" value="DUF7653"/>
</dbReference>
<dbReference type="InterPro" id="IPR036047">
    <property type="entry name" value="F-box-like_dom_sf"/>
</dbReference>
<evidence type="ECO:0000313" key="5">
    <source>
        <dbReference type="EMBL" id="THG23275.1"/>
    </source>
</evidence>
<evidence type="ECO:0000259" key="3">
    <source>
        <dbReference type="Pfam" id="PF12937"/>
    </source>
</evidence>
<feature type="region of interest" description="Disordered" evidence="2">
    <location>
        <begin position="243"/>
        <end position="296"/>
    </location>
</feature>
<feature type="coiled-coil region" evidence="1">
    <location>
        <begin position="707"/>
        <end position="738"/>
    </location>
</feature>
<evidence type="ECO:0000256" key="2">
    <source>
        <dbReference type="SAM" id="MobiDB-lite"/>
    </source>
</evidence>
<feature type="coiled-coil region" evidence="1">
    <location>
        <begin position="482"/>
        <end position="520"/>
    </location>
</feature>
<feature type="coiled-coil region" evidence="1">
    <location>
        <begin position="632"/>
        <end position="670"/>
    </location>
</feature>
<feature type="compositionally biased region" description="Basic and acidic residues" evidence="2">
    <location>
        <begin position="284"/>
        <end position="296"/>
    </location>
</feature>
<organism evidence="5 6">
    <name type="scientific">Camellia sinensis var. sinensis</name>
    <name type="common">China tea</name>
    <dbReference type="NCBI Taxonomy" id="542762"/>
    <lineage>
        <taxon>Eukaryota</taxon>
        <taxon>Viridiplantae</taxon>
        <taxon>Streptophyta</taxon>
        <taxon>Embryophyta</taxon>
        <taxon>Tracheophyta</taxon>
        <taxon>Spermatophyta</taxon>
        <taxon>Magnoliopsida</taxon>
        <taxon>eudicotyledons</taxon>
        <taxon>Gunneridae</taxon>
        <taxon>Pentapetalae</taxon>
        <taxon>asterids</taxon>
        <taxon>Ericales</taxon>
        <taxon>Theaceae</taxon>
        <taxon>Camellia</taxon>
    </lineage>
</organism>
<sequence length="1411" mass="161594">MPKNKKDEQAPHMYKQDHISCTCGELVHLSYFLALKIVKWLIELGTADQNCKAALARLSYELWSAIPVELVEMKKFFFRFSASSNGNNNPSDSRLNNQSTDKAENTFRSPRGSSKTRNQVFASQTSGTSPCLRRSLSFSSAVFHEDGLGQKNLSRFGDQNGSPCNSSTISHKRSDRRSSRCRALTPERQSRPKCFETAVVQNANMVEKPGSSSSSRGYYDYLESSSNCSSNVSNKVVDRYIDGEEEQERSSPKSDPSQRNHIGNGAGKRPPRVQYTAPASPTDCMKEKPRSHSFRETKGTQPYFWSRDCVENGYGHESPRRIAKHVIERLSQSHVLPKTSSKEFGPDAPITIEDIYGVSLNRCPSLNADEVSQKGCPPDGSDETTNGYHHNKISVFPRDNYGVVNSVEAEEDVDAELLRKSKEAEERFLLLSEELEEEDFLEDSGLSFGEPALIQKIRNITEEKVSMAHEISAVLQAQIAQRASAREELRLSRAELDSQTRRLEKEKKELQSALEKELDRRSIDWSFKLEKYQTEEHRLRGLISVFPRDNYGVVNSVEAQEDVDAELLRKSKEAEERFLLLSEELEEEDFLEDSGFSFGEPALIQKIRNITEERVSMAHEISAVLQAQIAQRASAREELRLSRAELDSQTRRLEKEKKELQSALEKELDRRSSDWSFKLEKYQAEEHRLRGLISVFPRDNYGVVNSVEAEEDVDAELLRKLKEAEERFLLLSEELEEEDFLEDSGFSFGEPALIQKIRNITKERVSTAHEISAVLQAQIAQRALAREELRLSRAELDSQTRRLEKEKKELQSALEKELDRRSSDWSFKLEKYQAEEHRLRGRVRELAEQNVSLQRDFSSLSERETESRSRFADSEKQLKDLTTRAEETDKENQNLRQNLFELQEKYRAAGEDQDCIKRNWQEKEKECKELHRSIARLIRTCSEQEKTIDGLQKGLSEEVERKASQENFDKQLGKLQMEQIRLTGVEQALRKEVESHRLEVDSLRHENINLLHRLKAGRKDGGFLAFKLDQELLNRVCCMQNQALPLLNESTQLCTKLLEYIKVKASQNQETKQGIEYMKNGLDGQLVVESDMKVQSFKRGTESLTRSLQTISVVLNEKSKLVVESHSHCLGDGSGHLVDQSSEDILRSELKAETLLTSLLREKLYSKEVEVEQLQAELAAGVRGNDMLRCEVQNAMDNLSCMIHKMKDLELQLIKKDENVHRLQSELQECTKELAILKGILPKVSEERDLMWEEVKQYSERNMLLNSEVNVLKKKIEVLDEDVLLKEGQISILKDTLAKPFDLLGSPDSMQEFRWGKSHGAVHELHDQPFVIQNSCWASLPPELLRDVIKRLEASENTWPARKHVVACAAVCRSWRKMCKESVQPLIRVKGLQRRVKVNSGGGLEEISRYV</sequence>
<dbReference type="PANTHER" id="PTHR47491">
    <property type="entry name" value="CAP-GLY DOMAIN LINKER"/>
    <property type="match status" value="1"/>
</dbReference>
<evidence type="ECO:0000313" key="6">
    <source>
        <dbReference type="Proteomes" id="UP000306102"/>
    </source>
</evidence>
<evidence type="ECO:0000259" key="4">
    <source>
        <dbReference type="Pfam" id="PF24670"/>
    </source>
</evidence>
<feature type="compositionally biased region" description="Basic and acidic residues" evidence="2">
    <location>
        <begin position="243"/>
        <end position="258"/>
    </location>
</feature>
<dbReference type="Pfam" id="PF12937">
    <property type="entry name" value="F-box-like"/>
    <property type="match status" value="1"/>
</dbReference>
<reference evidence="5 6" key="1">
    <citation type="journal article" date="2018" name="Proc. Natl. Acad. Sci. U.S.A.">
        <title>Draft genome sequence of Camellia sinensis var. sinensis provides insights into the evolution of the tea genome and tea quality.</title>
        <authorList>
            <person name="Wei C."/>
            <person name="Yang H."/>
            <person name="Wang S."/>
            <person name="Zhao J."/>
            <person name="Liu C."/>
            <person name="Gao L."/>
            <person name="Xia E."/>
            <person name="Lu Y."/>
            <person name="Tai Y."/>
            <person name="She G."/>
            <person name="Sun J."/>
            <person name="Cao H."/>
            <person name="Tong W."/>
            <person name="Gao Q."/>
            <person name="Li Y."/>
            <person name="Deng W."/>
            <person name="Jiang X."/>
            <person name="Wang W."/>
            <person name="Chen Q."/>
            <person name="Zhang S."/>
            <person name="Li H."/>
            <person name="Wu J."/>
            <person name="Wang P."/>
            <person name="Li P."/>
            <person name="Shi C."/>
            <person name="Zheng F."/>
            <person name="Jian J."/>
            <person name="Huang B."/>
            <person name="Shan D."/>
            <person name="Shi M."/>
            <person name="Fang C."/>
            <person name="Yue Y."/>
            <person name="Li F."/>
            <person name="Li D."/>
            <person name="Wei S."/>
            <person name="Han B."/>
            <person name="Jiang C."/>
            <person name="Yin Y."/>
            <person name="Xia T."/>
            <person name="Zhang Z."/>
            <person name="Bennetzen J.L."/>
            <person name="Zhao S."/>
            <person name="Wan X."/>
        </authorList>
    </citation>
    <scope>NUCLEOTIDE SEQUENCE [LARGE SCALE GENOMIC DNA]</scope>
    <source>
        <strain evidence="6">cv. Shuchazao</strain>
        <tissue evidence="5">Leaf</tissue>
    </source>
</reference>
<name>A0A4S4F2Y1_CAMSN</name>
<feature type="domain" description="DUF7653" evidence="4">
    <location>
        <begin position="987"/>
        <end position="1119"/>
    </location>
</feature>
<feature type="region of interest" description="Disordered" evidence="2">
    <location>
        <begin position="87"/>
        <end position="132"/>
    </location>
</feature>
<dbReference type="Pfam" id="PF24670">
    <property type="entry name" value="DUF7653"/>
    <property type="match status" value="1"/>
</dbReference>
<feature type="coiled-coil region" evidence="1">
    <location>
        <begin position="777"/>
        <end position="912"/>
    </location>
</feature>
<feature type="domain" description="F-box" evidence="3">
    <location>
        <begin position="1337"/>
        <end position="1380"/>
    </location>
</feature>
<feature type="compositionally biased region" description="Polar residues" evidence="2">
    <location>
        <begin position="153"/>
        <end position="169"/>
    </location>
</feature>
<feature type="compositionally biased region" description="Polar residues" evidence="2">
    <location>
        <begin position="87"/>
        <end position="129"/>
    </location>
</feature>
<accession>A0A4S4F2Y1</accession>
<dbReference type="InterPro" id="IPR001810">
    <property type="entry name" value="F-box_dom"/>
</dbReference>
<dbReference type="CDD" id="cd22153">
    <property type="entry name" value="F-box_AtTLP-like"/>
    <property type="match status" value="1"/>
</dbReference>
<dbReference type="SUPFAM" id="SSF81383">
    <property type="entry name" value="F-box domain"/>
    <property type="match status" value="1"/>
</dbReference>
<keyword evidence="1" id="KW-0175">Coiled coil</keyword>
<dbReference type="EMBL" id="SDRB02000384">
    <property type="protein sequence ID" value="THG23275.1"/>
    <property type="molecule type" value="Genomic_DNA"/>
</dbReference>
<keyword evidence="6" id="KW-1185">Reference proteome</keyword>
<evidence type="ECO:0000256" key="1">
    <source>
        <dbReference type="SAM" id="Coils"/>
    </source>
</evidence>
<dbReference type="PANTHER" id="PTHR47491:SF5">
    <property type="entry name" value="CAP-GLY DOMAIN LINKER"/>
    <property type="match status" value="1"/>
</dbReference>
<feature type="region of interest" description="Disordered" evidence="2">
    <location>
        <begin position="153"/>
        <end position="188"/>
    </location>
</feature>
<protein>
    <submittedName>
        <fullName evidence="5">Uncharacterized protein</fullName>
    </submittedName>
</protein>
<proteinExistence type="predicted"/>
<comment type="caution">
    <text evidence="5">The sequence shown here is derived from an EMBL/GenBank/DDBJ whole genome shotgun (WGS) entry which is preliminary data.</text>
</comment>
<dbReference type="Gene3D" id="1.20.1280.50">
    <property type="match status" value="1"/>
</dbReference>
<dbReference type="STRING" id="542762.A0A4S4F2Y1"/>
<dbReference type="Proteomes" id="UP000306102">
    <property type="component" value="Unassembled WGS sequence"/>
</dbReference>
<gene>
    <name evidence="5" type="ORF">TEA_020240</name>
</gene>